<evidence type="ECO:0000313" key="1">
    <source>
        <dbReference type="EMBL" id="PIW66786.1"/>
    </source>
</evidence>
<dbReference type="EMBL" id="PFGP01000029">
    <property type="protein sequence ID" value="PIW66786.1"/>
    <property type="molecule type" value="Genomic_DNA"/>
</dbReference>
<dbReference type="AlphaFoldDB" id="A0A2J0LPV1"/>
<dbReference type="Proteomes" id="UP000231267">
    <property type="component" value="Unassembled WGS sequence"/>
</dbReference>
<comment type="caution">
    <text evidence="1">The sequence shown here is derived from an EMBL/GenBank/DDBJ whole genome shotgun (WGS) entry which is preliminary data.</text>
</comment>
<reference evidence="1 2" key="1">
    <citation type="submission" date="2017-09" db="EMBL/GenBank/DDBJ databases">
        <title>Depth-based differentiation of microbial function through sediment-hosted aquifers and enrichment of novel symbionts in the deep terrestrial subsurface.</title>
        <authorList>
            <person name="Probst A.J."/>
            <person name="Ladd B."/>
            <person name="Jarett J.K."/>
            <person name="Geller-Mcgrath D.E."/>
            <person name="Sieber C.M."/>
            <person name="Emerson J.B."/>
            <person name="Anantharaman K."/>
            <person name="Thomas B.C."/>
            <person name="Malmstrom R."/>
            <person name="Stieglmeier M."/>
            <person name="Klingl A."/>
            <person name="Woyke T."/>
            <person name="Ryan C.M."/>
            <person name="Banfield J.F."/>
        </authorList>
    </citation>
    <scope>NUCLEOTIDE SEQUENCE [LARGE SCALE GENOMIC DNA]</scope>
    <source>
        <strain evidence="1">CG12_big_fil_rev_8_21_14_0_65_43_15</strain>
    </source>
</reference>
<gene>
    <name evidence="1" type="ORF">COW11_01455</name>
</gene>
<organism evidence="1 2">
    <name type="scientific">Candidatus Taenaricola geysiri</name>
    <dbReference type="NCBI Taxonomy" id="1974752"/>
    <lineage>
        <taxon>Bacteria</taxon>
        <taxon>Pseudomonadati</taxon>
        <taxon>Candidatus Omnitrophota</taxon>
        <taxon>Candidatus Taenaricola</taxon>
    </lineage>
</organism>
<proteinExistence type="predicted"/>
<evidence type="ECO:0008006" key="3">
    <source>
        <dbReference type="Google" id="ProtNLM"/>
    </source>
</evidence>
<name>A0A2J0LPV1_9BACT</name>
<accession>A0A2J0LPV1</accession>
<protein>
    <recommendedName>
        <fullName evidence="3">Transcriptional regulator, AbiEi antitoxin, Type IV TA system</fullName>
    </recommendedName>
</protein>
<sequence>MNFTEFKEKFQEMPFVSARMVMTFERDSQAMRNQLTRWQKKGLIIQLKRGIYALNKRDRKVNPSRIFLANQLLWPSYVSLESALGYYSLIPEAVADITSVSTKKTSCFTNSIGRFIYQRVKPDAFRGYRSYKDEAGLECLIAEPEKAVVDFLYLNLRKFKAEAKAVFKESYRFQNMEGLKPKKIISWARLFKNSRLEAVAGEFCAFIKEEKA</sequence>
<evidence type="ECO:0000313" key="2">
    <source>
        <dbReference type="Proteomes" id="UP000231267"/>
    </source>
</evidence>